<dbReference type="GO" id="GO:0046872">
    <property type="term" value="F:metal ion binding"/>
    <property type="evidence" value="ECO:0007669"/>
    <property type="project" value="UniProtKB-KW"/>
</dbReference>
<dbReference type="GO" id="GO:0016846">
    <property type="term" value="F:carbon-sulfur lyase activity"/>
    <property type="evidence" value="ECO:0007669"/>
    <property type="project" value="InterPro"/>
</dbReference>
<reference evidence="5" key="2">
    <citation type="submission" date="2020-09" db="EMBL/GenBank/DDBJ databases">
        <authorList>
            <person name="Sun Q."/>
            <person name="Kim S."/>
        </authorList>
    </citation>
    <scope>NUCLEOTIDE SEQUENCE</scope>
    <source>
        <strain evidence="5">KCTC 32020</strain>
    </source>
</reference>
<dbReference type="PANTHER" id="PTHR28620">
    <property type="entry name" value="CENTROMERE PROTEIN V"/>
    <property type="match status" value="1"/>
</dbReference>
<evidence type="ECO:0000256" key="3">
    <source>
        <dbReference type="ARBA" id="ARBA00022833"/>
    </source>
</evidence>
<dbReference type="Proteomes" id="UP000636453">
    <property type="component" value="Unassembled WGS sequence"/>
</dbReference>
<evidence type="ECO:0000256" key="1">
    <source>
        <dbReference type="ARBA" id="ARBA00005495"/>
    </source>
</evidence>
<protein>
    <recommendedName>
        <fullName evidence="4">CENP-V/GFA domain-containing protein</fullName>
    </recommendedName>
</protein>
<dbReference type="EMBL" id="BNCF01000016">
    <property type="protein sequence ID" value="GHE41597.1"/>
    <property type="molecule type" value="Genomic_DNA"/>
</dbReference>
<accession>A0A918Z9C9</accession>
<dbReference type="InterPro" id="IPR011057">
    <property type="entry name" value="Mss4-like_sf"/>
</dbReference>
<feature type="domain" description="CENP-V/GFA" evidence="4">
    <location>
        <begin position="2"/>
        <end position="110"/>
    </location>
</feature>
<evidence type="ECO:0000259" key="4">
    <source>
        <dbReference type="PROSITE" id="PS51891"/>
    </source>
</evidence>
<evidence type="ECO:0000313" key="5">
    <source>
        <dbReference type="EMBL" id="GHE41597.1"/>
    </source>
</evidence>
<dbReference type="SUPFAM" id="SSF51316">
    <property type="entry name" value="Mss4-like"/>
    <property type="match status" value="1"/>
</dbReference>
<dbReference type="InterPro" id="IPR052355">
    <property type="entry name" value="CENP-V-like"/>
</dbReference>
<dbReference type="AlphaFoldDB" id="A0A918Z9C9"/>
<reference evidence="5" key="1">
    <citation type="journal article" date="2014" name="Int. J. Syst. Evol. Microbiol.">
        <title>Complete genome sequence of Corynebacterium casei LMG S-19264T (=DSM 44701T), isolated from a smear-ripened cheese.</title>
        <authorList>
            <consortium name="US DOE Joint Genome Institute (JGI-PGF)"/>
            <person name="Walter F."/>
            <person name="Albersmeier A."/>
            <person name="Kalinowski J."/>
            <person name="Ruckert C."/>
        </authorList>
    </citation>
    <scope>NUCLEOTIDE SEQUENCE</scope>
    <source>
        <strain evidence="5">KCTC 32020</strain>
    </source>
</reference>
<dbReference type="PANTHER" id="PTHR28620:SF1">
    <property type="entry name" value="CENP-V_GFA DOMAIN-CONTAINING PROTEIN"/>
    <property type="match status" value="1"/>
</dbReference>
<keyword evidence="6" id="KW-1185">Reference proteome</keyword>
<name>A0A918Z9C9_9GAMM</name>
<dbReference type="Pfam" id="PF04828">
    <property type="entry name" value="GFA"/>
    <property type="match status" value="1"/>
</dbReference>
<proteinExistence type="inferred from homology"/>
<sequence>MKTGSCHCGAVRFTVEGAPEQAVECNCSHCRRKGFLLWFVPRAALEVHAGEDRLSTYTFNRHVIQHRFCATCGCQAFGLGRSPDGAEMAAINIRCLDDFDALDVPRVPFDGRDL</sequence>
<dbReference type="Gene3D" id="2.170.150.70">
    <property type="match status" value="1"/>
</dbReference>
<comment type="caution">
    <text evidence="5">The sequence shown here is derived from an EMBL/GenBank/DDBJ whole genome shotgun (WGS) entry which is preliminary data.</text>
</comment>
<comment type="similarity">
    <text evidence="1">Belongs to the Gfa family.</text>
</comment>
<keyword evidence="3" id="KW-0862">Zinc</keyword>
<gene>
    <name evidence="5" type="ORF">GCM10007167_24380</name>
</gene>
<evidence type="ECO:0000313" key="6">
    <source>
        <dbReference type="Proteomes" id="UP000636453"/>
    </source>
</evidence>
<organism evidence="5 6">
    <name type="scientific">Vulcaniibacterium thermophilum</name>
    <dbReference type="NCBI Taxonomy" id="1169913"/>
    <lineage>
        <taxon>Bacteria</taxon>
        <taxon>Pseudomonadati</taxon>
        <taxon>Pseudomonadota</taxon>
        <taxon>Gammaproteobacteria</taxon>
        <taxon>Lysobacterales</taxon>
        <taxon>Lysobacteraceae</taxon>
        <taxon>Vulcaniibacterium</taxon>
    </lineage>
</organism>
<dbReference type="OrthoDB" id="9805575at2"/>
<dbReference type="InterPro" id="IPR006913">
    <property type="entry name" value="CENP-V/GFA"/>
</dbReference>
<dbReference type="RefSeq" id="WP_146471984.1">
    <property type="nucleotide sequence ID" value="NZ_BNCF01000016.1"/>
</dbReference>
<keyword evidence="2" id="KW-0479">Metal-binding</keyword>
<dbReference type="PROSITE" id="PS51891">
    <property type="entry name" value="CENP_V_GFA"/>
    <property type="match status" value="1"/>
</dbReference>
<evidence type="ECO:0000256" key="2">
    <source>
        <dbReference type="ARBA" id="ARBA00022723"/>
    </source>
</evidence>